<evidence type="ECO:0000256" key="1">
    <source>
        <dbReference type="PROSITE-ProRule" id="PRU00047"/>
    </source>
</evidence>
<evidence type="ECO:0000313" key="5">
    <source>
        <dbReference type="Proteomes" id="UP000786811"/>
    </source>
</evidence>
<dbReference type="EMBL" id="CAJNRD030001124">
    <property type="protein sequence ID" value="CAG5109314.1"/>
    <property type="molecule type" value="Genomic_DNA"/>
</dbReference>
<dbReference type="OrthoDB" id="7694747at2759"/>
<organism evidence="4 5">
    <name type="scientific">Cotesia congregata</name>
    <name type="common">Parasitoid wasp</name>
    <name type="synonym">Apanteles congregatus</name>
    <dbReference type="NCBI Taxonomy" id="51543"/>
    <lineage>
        <taxon>Eukaryota</taxon>
        <taxon>Metazoa</taxon>
        <taxon>Ecdysozoa</taxon>
        <taxon>Arthropoda</taxon>
        <taxon>Hexapoda</taxon>
        <taxon>Insecta</taxon>
        <taxon>Pterygota</taxon>
        <taxon>Neoptera</taxon>
        <taxon>Endopterygota</taxon>
        <taxon>Hymenoptera</taxon>
        <taxon>Apocrita</taxon>
        <taxon>Ichneumonoidea</taxon>
        <taxon>Braconidae</taxon>
        <taxon>Microgastrinae</taxon>
        <taxon>Cotesia</taxon>
    </lineage>
</organism>
<gene>
    <name evidence="4" type="ORF">HICCMSTLAB_LOCUS13950</name>
</gene>
<evidence type="ECO:0000259" key="3">
    <source>
        <dbReference type="PROSITE" id="PS50158"/>
    </source>
</evidence>
<dbReference type="InterPro" id="IPR001878">
    <property type="entry name" value="Znf_CCHC"/>
</dbReference>
<feature type="domain" description="CCHC-type" evidence="3">
    <location>
        <begin position="192"/>
        <end position="207"/>
    </location>
</feature>
<dbReference type="PROSITE" id="PS50158">
    <property type="entry name" value="ZF_CCHC"/>
    <property type="match status" value="1"/>
</dbReference>
<keyword evidence="5" id="KW-1185">Reference proteome</keyword>
<dbReference type="Gene3D" id="4.10.60.10">
    <property type="entry name" value="Zinc finger, CCHC-type"/>
    <property type="match status" value="1"/>
</dbReference>
<dbReference type="SMART" id="SM00343">
    <property type="entry name" value="ZnF_C2HC"/>
    <property type="match status" value="1"/>
</dbReference>
<feature type="region of interest" description="Disordered" evidence="2">
    <location>
        <begin position="243"/>
        <end position="274"/>
    </location>
</feature>
<dbReference type="Pfam" id="PF00098">
    <property type="entry name" value="zf-CCHC"/>
    <property type="match status" value="1"/>
</dbReference>
<feature type="compositionally biased region" description="Polar residues" evidence="2">
    <location>
        <begin position="263"/>
        <end position="274"/>
    </location>
</feature>
<sequence length="581" mass="66320">MANLQTPQTQSSQSYSNVTQADCFPKKDQTIIIDVLDNTQLKDYNQALAKVIPPALIRFVSRIANNRVYVYVATKELADELVDKHKVIKINDQLVPIRPLITRNKRIILSNVCPVIPHHVLIDKLKDLNIIPASPITFLRAGLTEPGFNHILSFRRQLYVTPDDVNKIPESLQITFEETKYWIYLTTDTMTCFLCKQEGHIAKQCPNSNNKDTLESYHTTREIDNNNLPHQMAPNTESLLQTTSTSNLVNSESSFKIHPRPPSSGTPSVQANPNKANMTTAYMPPPLISRQIEGQKRAHSSTIESTSTEFAMLNEMEGDSDNSSVASDLEGNWIMPKLRGTKKKPKTDIRTDEQVWEDLNNEFKNPPESFPLSLTQFRNLIDSAKGQHNQPTNVFPSLLELQRKRKYLGGTKLALQPSKRLKLPENKAESKQQKKLQLDGTEINKKSSIKILGMAIKTETRNYWNNHWNQKNTQLKKIRKTVDDIFPEVSISRKDQVKIVRLRIGHTLITHQWMLNKENQPKCDKCNTELTTEHILLECTTGTRTRADLNLPNNIEDCLNTRGGILKTIKFLKKINLYNKI</sequence>
<dbReference type="InterPro" id="IPR036875">
    <property type="entry name" value="Znf_CCHC_sf"/>
</dbReference>
<dbReference type="Proteomes" id="UP000786811">
    <property type="component" value="Unassembled WGS sequence"/>
</dbReference>
<comment type="caution">
    <text evidence="4">The sequence shown here is derived from an EMBL/GenBank/DDBJ whole genome shotgun (WGS) entry which is preliminary data.</text>
</comment>
<name>A0A8J2N0T4_COTCN</name>
<keyword evidence="1" id="KW-0479">Metal-binding</keyword>
<keyword evidence="1" id="KW-0863">Zinc-finger</keyword>
<keyword evidence="1" id="KW-0862">Zinc</keyword>
<protein>
    <submittedName>
        <fullName evidence="4">Similar to Transposon TX1 uncharacterized 82 kDa protein (Xenopus laevis)</fullName>
    </submittedName>
</protein>
<evidence type="ECO:0000313" key="4">
    <source>
        <dbReference type="EMBL" id="CAG5109314.1"/>
    </source>
</evidence>
<dbReference type="GO" id="GO:0008270">
    <property type="term" value="F:zinc ion binding"/>
    <property type="evidence" value="ECO:0007669"/>
    <property type="project" value="UniProtKB-KW"/>
</dbReference>
<feature type="compositionally biased region" description="Polar residues" evidence="2">
    <location>
        <begin position="243"/>
        <end position="254"/>
    </location>
</feature>
<dbReference type="SUPFAM" id="SSF57756">
    <property type="entry name" value="Retrovirus zinc finger-like domains"/>
    <property type="match status" value="1"/>
</dbReference>
<accession>A0A8J2N0T4</accession>
<dbReference type="GO" id="GO:0003676">
    <property type="term" value="F:nucleic acid binding"/>
    <property type="evidence" value="ECO:0007669"/>
    <property type="project" value="InterPro"/>
</dbReference>
<reference evidence="4" key="1">
    <citation type="submission" date="2021-04" db="EMBL/GenBank/DDBJ databases">
        <authorList>
            <person name="Chebbi M.A.C M."/>
        </authorList>
    </citation>
    <scope>NUCLEOTIDE SEQUENCE</scope>
</reference>
<dbReference type="AlphaFoldDB" id="A0A8J2N0T4"/>
<evidence type="ECO:0000256" key="2">
    <source>
        <dbReference type="SAM" id="MobiDB-lite"/>
    </source>
</evidence>
<proteinExistence type="predicted"/>